<dbReference type="RefSeq" id="WP_238241720.1">
    <property type="nucleotide sequence ID" value="NZ_BPQQ01000115.1"/>
</dbReference>
<evidence type="ECO:0000256" key="4">
    <source>
        <dbReference type="ARBA" id="ARBA00023125"/>
    </source>
</evidence>
<evidence type="ECO:0000313" key="7">
    <source>
        <dbReference type="EMBL" id="GJE04362.1"/>
    </source>
</evidence>
<evidence type="ECO:0000313" key="8">
    <source>
        <dbReference type="Proteomes" id="UP001055153"/>
    </source>
</evidence>
<name>A0ABQ4SMP5_9HYPH</name>
<dbReference type="EMBL" id="BPQQ01000115">
    <property type="protein sequence ID" value="GJE04362.1"/>
    <property type="molecule type" value="Genomic_DNA"/>
</dbReference>
<proteinExistence type="inferred from homology"/>
<comment type="caution">
    <text evidence="7">The sequence shown here is derived from an EMBL/GenBank/DDBJ whole genome shotgun (WGS) entry which is preliminary data.</text>
</comment>
<dbReference type="PANTHER" id="PTHR33217">
    <property type="entry name" value="TRANSPOSASE FOR INSERTION SEQUENCE ELEMENT IS1081"/>
    <property type="match status" value="1"/>
</dbReference>
<keyword evidence="3 6" id="KW-0815">Transposition</keyword>
<comment type="similarity">
    <text evidence="2 6">Belongs to the transposase mutator family.</text>
</comment>
<dbReference type="PANTHER" id="PTHR33217:SF7">
    <property type="entry name" value="TRANSPOSASE FOR INSERTION SEQUENCE ELEMENT IS1081"/>
    <property type="match status" value="1"/>
</dbReference>
<accession>A0ABQ4SMP5</accession>
<evidence type="ECO:0000256" key="1">
    <source>
        <dbReference type="ARBA" id="ARBA00002190"/>
    </source>
</evidence>
<reference evidence="7" key="2">
    <citation type="submission" date="2021-08" db="EMBL/GenBank/DDBJ databases">
        <authorList>
            <person name="Tani A."/>
            <person name="Ola A."/>
            <person name="Ogura Y."/>
            <person name="Katsura K."/>
            <person name="Hayashi T."/>
        </authorList>
    </citation>
    <scope>NUCLEOTIDE SEQUENCE</scope>
    <source>
        <strain evidence="7">DSM 17168</strain>
    </source>
</reference>
<dbReference type="NCBIfam" id="NF033543">
    <property type="entry name" value="transpos_IS256"/>
    <property type="match status" value="1"/>
</dbReference>
<protein>
    <recommendedName>
        <fullName evidence="6">Mutator family transposase</fullName>
    </recommendedName>
</protein>
<keyword evidence="8" id="KW-1185">Reference proteome</keyword>
<gene>
    <name evidence="7" type="ORF">GMJLKIPL_6323</name>
</gene>
<sequence length="419" mass="46744">MTDDMIAFRGLLEKSADADLLREMIGFAAERLMELEVGQITGAAHGEKSPERLVQRNGYRERDWETRAGTVELRIPKLRKGSYFPFFLEPRRLAEKALTAVIQEAYIQGVSTRSVDDLVRAMGMSGISKSQVSRLCEEIDERVKAFLERPIEGEWPYCWIDATYVKVRQAGRVVSMAVTIAVGVNTDGRREVLGMDIGPSEAETFWIEFLRKLARRGLRGVKLVVSDAHEGLKVAAARVLNATHQRCRVHFARNALAHAGKSGRRVVSALMATAFAQDDAAAAKAQWRKVSDQLRPKLPKLAELMDRAEDDVLAYMSFPVAHRVKLHSVNPIERVNREIKRRTEVVGIFPNETAVTRLVGAILLEQSDEWAVQRSRYMTLESIAPLSDDADLAPCLPPLITRVCSGSGPVWTGLQTRLG</sequence>
<evidence type="ECO:0000256" key="2">
    <source>
        <dbReference type="ARBA" id="ARBA00010961"/>
    </source>
</evidence>
<keyword evidence="6" id="KW-0814">Transposable element</keyword>
<dbReference type="Proteomes" id="UP001055153">
    <property type="component" value="Unassembled WGS sequence"/>
</dbReference>
<evidence type="ECO:0000256" key="3">
    <source>
        <dbReference type="ARBA" id="ARBA00022578"/>
    </source>
</evidence>
<keyword evidence="5 6" id="KW-0233">DNA recombination</keyword>
<dbReference type="InterPro" id="IPR001207">
    <property type="entry name" value="Transposase_mutator"/>
</dbReference>
<keyword evidence="4 6" id="KW-0238">DNA-binding</keyword>
<organism evidence="7 8">
    <name type="scientific">Methylobacterium isbiliense</name>
    <dbReference type="NCBI Taxonomy" id="315478"/>
    <lineage>
        <taxon>Bacteria</taxon>
        <taxon>Pseudomonadati</taxon>
        <taxon>Pseudomonadota</taxon>
        <taxon>Alphaproteobacteria</taxon>
        <taxon>Hyphomicrobiales</taxon>
        <taxon>Methylobacteriaceae</taxon>
        <taxon>Methylobacterium</taxon>
    </lineage>
</organism>
<reference evidence="7" key="1">
    <citation type="journal article" date="2021" name="Front. Microbiol.">
        <title>Comprehensive Comparative Genomics and Phenotyping of Methylobacterium Species.</title>
        <authorList>
            <person name="Alessa O."/>
            <person name="Ogura Y."/>
            <person name="Fujitani Y."/>
            <person name="Takami H."/>
            <person name="Hayashi T."/>
            <person name="Sahin N."/>
            <person name="Tani A."/>
        </authorList>
    </citation>
    <scope>NUCLEOTIDE SEQUENCE</scope>
    <source>
        <strain evidence="7">DSM 17168</strain>
    </source>
</reference>
<comment type="function">
    <text evidence="1 6">Required for the transposition of the insertion element.</text>
</comment>
<evidence type="ECO:0000256" key="5">
    <source>
        <dbReference type="ARBA" id="ARBA00023172"/>
    </source>
</evidence>
<evidence type="ECO:0000256" key="6">
    <source>
        <dbReference type="RuleBase" id="RU365089"/>
    </source>
</evidence>
<dbReference type="Pfam" id="PF00872">
    <property type="entry name" value="Transposase_mut"/>
    <property type="match status" value="1"/>
</dbReference>